<gene>
    <name evidence="1" type="ORF">FWILDA_LOCUS13256</name>
</gene>
<sequence length="161" mass="18607">MDDFHEGIVFYNCHKFAFLYPGHIFTIWEWRTITRENHYVITEPVLPSDKCFGRIHGRQEPILSLGDSDSSVPKVASTKASEDEHCFKLLHPIIRPLFFTDSREEYVIRLNRTTSGIKPPGFIHLQGKKDKLKVQLRARKSINQLLRTKGGSDETVLLTNQ</sequence>
<evidence type="ECO:0000313" key="1">
    <source>
        <dbReference type="EMBL" id="CAI2187786.1"/>
    </source>
</evidence>
<feature type="non-terminal residue" evidence="1">
    <location>
        <position position="161"/>
    </location>
</feature>
<name>A0A9W4T0L6_9GLOM</name>
<proteinExistence type="predicted"/>
<dbReference type="Proteomes" id="UP001153678">
    <property type="component" value="Unassembled WGS sequence"/>
</dbReference>
<keyword evidence="2" id="KW-1185">Reference proteome</keyword>
<reference evidence="1" key="1">
    <citation type="submission" date="2022-08" db="EMBL/GenBank/DDBJ databases">
        <authorList>
            <person name="Kallberg Y."/>
            <person name="Tangrot J."/>
            <person name="Rosling A."/>
        </authorList>
    </citation>
    <scope>NUCLEOTIDE SEQUENCE</scope>
    <source>
        <strain evidence="1">Wild A</strain>
    </source>
</reference>
<dbReference type="EMBL" id="CAMKVN010004812">
    <property type="protein sequence ID" value="CAI2187786.1"/>
    <property type="molecule type" value="Genomic_DNA"/>
</dbReference>
<dbReference type="OrthoDB" id="2421943at2759"/>
<evidence type="ECO:0000313" key="2">
    <source>
        <dbReference type="Proteomes" id="UP001153678"/>
    </source>
</evidence>
<accession>A0A9W4T0L6</accession>
<protein>
    <submittedName>
        <fullName evidence="1">2793_t:CDS:1</fullName>
    </submittedName>
</protein>
<comment type="caution">
    <text evidence="1">The sequence shown here is derived from an EMBL/GenBank/DDBJ whole genome shotgun (WGS) entry which is preliminary data.</text>
</comment>
<dbReference type="AlphaFoldDB" id="A0A9W4T0L6"/>
<organism evidence="1 2">
    <name type="scientific">Funneliformis geosporum</name>
    <dbReference type="NCBI Taxonomy" id="1117311"/>
    <lineage>
        <taxon>Eukaryota</taxon>
        <taxon>Fungi</taxon>
        <taxon>Fungi incertae sedis</taxon>
        <taxon>Mucoromycota</taxon>
        <taxon>Glomeromycotina</taxon>
        <taxon>Glomeromycetes</taxon>
        <taxon>Glomerales</taxon>
        <taxon>Glomeraceae</taxon>
        <taxon>Funneliformis</taxon>
    </lineage>
</organism>